<name>A0ABU8YM93_9CYAN</name>
<comment type="subcellular location">
    <subcellularLocation>
        <location evidence="1">Secreted</location>
    </subcellularLocation>
</comment>
<organism evidence="5 6">
    <name type="scientific">Microcoleus anatoxicus PTRS2</name>
    <dbReference type="NCBI Taxonomy" id="2705321"/>
    <lineage>
        <taxon>Bacteria</taxon>
        <taxon>Bacillati</taxon>
        <taxon>Cyanobacteriota</taxon>
        <taxon>Cyanophyceae</taxon>
        <taxon>Oscillatoriophycideae</taxon>
        <taxon>Oscillatoriales</taxon>
        <taxon>Microcoleaceae</taxon>
        <taxon>Microcoleus</taxon>
        <taxon>Microcoleus anatoxicus</taxon>
    </lineage>
</organism>
<evidence type="ECO:0000259" key="4">
    <source>
        <dbReference type="Pfam" id="PF01345"/>
    </source>
</evidence>
<evidence type="ECO:0000313" key="6">
    <source>
        <dbReference type="Proteomes" id="UP001384579"/>
    </source>
</evidence>
<dbReference type="SUPFAM" id="SSF51120">
    <property type="entry name" value="beta-Roll"/>
    <property type="match status" value="4"/>
</dbReference>
<proteinExistence type="predicted"/>
<evidence type="ECO:0000256" key="3">
    <source>
        <dbReference type="SAM" id="MobiDB-lite"/>
    </source>
</evidence>
<evidence type="ECO:0000313" key="5">
    <source>
        <dbReference type="EMBL" id="MEK0185258.1"/>
    </source>
</evidence>
<feature type="compositionally biased region" description="Polar residues" evidence="3">
    <location>
        <begin position="247"/>
        <end position="259"/>
    </location>
</feature>
<feature type="domain" description="DUF11" evidence="4">
    <location>
        <begin position="27"/>
        <end position="138"/>
    </location>
</feature>
<dbReference type="NCBIfam" id="TIGR01451">
    <property type="entry name" value="B_ant_repeat"/>
    <property type="match status" value="2"/>
</dbReference>
<dbReference type="Pfam" id="PF00353">
    <property type="entry name" value="HemolysinCabind"/>
    <property type="match status" value="12"/>
</dbReference>
<dbReference type="InterPro" id="IPR018511">
    <property type="entry name" value="Hemolysin-typ_Ca-bd_CS"/>
</dbReference>
<dbReference type="PROSITE" id="PS00330">
    <property type="entry name" value="HEMOLYSIN_CALCIUM"/>
    <property type="match status" value="1"/>
</dbReference>
<comment type="caution">
    <text evidence="5">The sequence shown here is derived from an EMBL/GenBank/DDBJ whole genome shotgun (WGS) entry which is preliminary data.</text>
</comment>
<keyword evidence="6" id="KW-1185">Reference proteome</keyword>
<dbReference type="PANTHER" id="PTHR38340">
    <property type="entry name" value="S-LAYER PROTEIN"/>
    <property type="match status" value="1"/>
</dbReference>
<keyword evidence="2" id="KW-0964">Secreted</keyword>
<reference evidence="5 6" key="1">
    <citation type="journal article" date="2020" name="Harmful Algae">
        <title>Molecular and morphological characterization of a novel dihydroanatoxin-a producing Microcoleus species (cyanobacteria) from the Russian River, California, USA.</title>
        <authorList>
            <person name="Conklin K.Y."/>
            <person name="Stancheva R."/>
            <person name="Otten T.G."/>
            <person name="Fadness R."/>
            <person name="Boyer G.L."/>
            <person name="Read B."/>
            <person name="Zhang X."/>
            <person name="Sheath R.G."/>
        </authorList>
    </citation>
    <scope>NUCLEOTIDE SEQUENCE [LARGE SCALE GENOMIC DNA]</scope>
    <source>
        <strain evidence="5 6">PTRS2</strain>
    </source>
</reference>
<evidence type="ECO:0000256" key="1">
    <source>
        <dbReference type="ARBA" id="ARBA00004613"/>
    </source>
</evidence>
<dbReference type="PANTHER" id="PTHR38340:SF1">
    <property type="entry name" value="S-LAYER PROTEIN"/>
    <property type="match status" value="1"/>
</dbReference>
<dbReference type="InterPro" id="IPR047589">
    <property type="entry name" value="DUF11_rpt"/>
</dbReference>
<feature type="compositionally biased region" description="Pro residues" evidence="3">
    <location>
        <begin position="623"/>
        <end position="724"/>
    </location>
</feature>
<dbReference type="Pfam" id="PF01345">
    <property type="entry name" value="DUF11"/>
    <property type="match status" value="2"/>
</dbReference>
<feature type="compositionally biased region" description="Low complexity" evidence="3">
    <location>
        <begin position="260"/>
        <end position="270"/>
    </location>
</feature>
<dbReference type="RefSeq" id="WP_340524473.1">
    <property type="nucleotide sequence ID" value="NZ_JBBLXS010000106.1"/>
</dbReference>
<dbReference type="InterPro" id="IPR011049">
    <property type="entry name" value="Serralysin-like_metalloprot_C"/>
</dbReference>
<feature type="region of interest" description="Disordered" evidence="3">
    <location>
        <begin position="247"/>
        <end position="270"/>
    </location>
</feature>
<accession>A0ABU8YM93</accession>
<dbReference type="Proteomes" id="UP001384579">
    <property type="component" value="Unassembled WGS sequence"/>
</dbReference>
<gene>
    <name evidence="5" type="ORF">WMG39_10335</name>
</gene>
<evidence type="ECO:0000256" key="2">
    <source>
        <dbReference type="ARBA" id="ARBA00022525"/>
    </source>
</evidence>
<dbReference type="PRINTS" id="PR00313">
    <property type="entry name" value="CABNDNGRPT"/>
</dbReference>
<dbReference type="EMBL" id="JBBLXS010000106">
    <property type="protein sequence ID" value="MEK0185258.1"/>
    <property type="molecule type" value="Genomic_DNA"/>
</dbReference>
<dbReference type="InterPro" id="IPR001343">
    <property type="entry name" value="Hemolysn_Ca-bd"/>
</dbReference>
<dbReference type="InterPro" id="IPR050557">
    <property type="entry name" value="RTX_toxin/Mannuronan_C5-epim"/>
</dbReference>
<protein>
    <recommendedName>
        <fullName evidence="4">DUF11 domain-containing protein</fullName>
    </recommendedName>
</protein>
<sequence length="1323" mass="133647">MDPDLSNNNGTDPKAKVSTTIGAVADLVTTKSGVTSASPGQSVTYTITTGNIGPSDASNVVISDSIVPGLRGVVVSNEGTYDPVSGVVNFPAIAKVSRGETITRTVSLVVPDSGSISNVARSKSTTADLNLSNNDGSSATAKVTTSVVASPTIPTADLVTTKTGLTSATVGSSVTYTINTLNKGPDAAVGVAIADSIVPGLTGVKVSDEGTYDPVSGIVTFPAISSLPSGENVNRFVTLVVPGTGIKNTASSRSTTTDPNLNNNNGSEPNATVITTVIPTAPTNQSPIADKNTTIILPKNTIAIGGLGGRDPDGTVVSFTVNTLPPSNQGVLFLGNPDRGGVPVSAGQVLTPDQISQLFFQSAGTFTGATFSYSSQDNGGSSSEAAVVSLALPKFNEPPVAENTNTAVTPNAVVKLAGQGAKDVDDAIASYTIDTLPLNSQGILFLGDPAKGGVAITAGQVLNPEQINQLFFQATGTFAGASLTYSAKDSRGAIGLTPATASLFLPVVNQPPVTNNSSVSLLPETTVKAPGLGGKDPDGEIVSYTINTVLPPKEGTLFLGDPTQGGVAIASNQVLTPSQITEVFVQSSSSFTGAVVTYTAKDNTGDISPTVGIVSTTLPHITPTPAPVPAPTPTPTPAPAPVPEPVPITTPTPAPEPVPITTPTPVPEPVPITTPTPAPEPAPITTPTPAPITTPTPAPITTPTPAPITTPTPAPVPTPTPAPTPTSTSTIMVAPVSEPDTGCGCQPLPVLPGITFRQAQPAPILNFDSNAAESIDINNTVFGTAVNDYLTGSDANEMFVAALGDDTVLGEGGSDIVFGDREEDFIAAGWGNDIVYAGKESDIVFGGKNADRIFGDRNSDTLYGDRGPDTIVGDNGNSVDLTGNDGDLIFGGEGADAIAGNQGKDTVYGGKGADIAYGGIENDVIWGDRGADTLLGDNGDDSLFGGVLNALAKDSEGRDWLFGGDGNDLLNGQDNDDTLLGGNGRDLVFGGKGGDRIFGEADSDTLYGGIGSDTILGDYGKAIDSTIATSEGDLIFGNDNDDIIGGGSGNDTLLAGKGNDLVYGGKDADIIWGELGADTLVGDDGDDSLYGGLQNPLVSDVDGRDLLFGSDGNDFLDGGDSSDSLDGGFGNDFVRGGNDDDLVDGNAGDDLIYGDNGSDILCGDDGNDTIFGDGGDNGKSVGAIGQQDCINGGSGDDLLYGNEGQDILNGDDGNDTLYGGKDNDILNGGAGDDWLRGDGGDDTLIGGVGSDRFMLSANSGIDTVLNFEVGVDKFALTGGLSFSQLQVAQTGNEFLLQLSGTNQVLAKVIGANSLITAADFLAV</sequence>
<dbReference type="InterPro" id="IPR001434">
    <property type="entry name" value="OmcB-like_DUF11"/>
</dbReference>
<feature type="domain" description="DUF11" evidence="4">
    <location>
        <begin position="157"/>
        <end position="267"/>
    </location>
</feature>
<feature type="region of interest" description="Disordered" evidence="3">
    <location>
        <begin position="623"/>
        <end position="727"/>
    </location>
</feature>
<dbReference type="Gene3D" id="2.150.10.10">
    <property type="entry name" value="Serralysin-like metalloprotease, C-terminal"/>
    <property type="match status" value="6"/>
</dbReference>